<dbReference type="Proteomes" id="UP001566132">
    <property type="component" value="Unassembled WGS sequence"/>
</dbReference>
<keyword evidence="4" id="KW-1185">Reference proteome</keyword>
<reference evidence="3 4" key="1">
    <citation type="submission" date="2024-05" db="EMBL/GenBank/DDBJ databases">
        <title>Genetic variation in Jamaican populations of the coffee berry borer (Hypothenemus hampei).</title>
        <authorList>
            <person name="Errbii M."/>
            <person name="Myrie A."/>
        </authorList>
    </citation>
    <scope>NUCLEOTIDE SEQUENCE [LARGE SCALE GENOMIC DNA]</scope>
    <source>
        <strain evidence="3">JA-Hopewell-2020-01-JO</strain>
        <tissue evidence="3">Whole body</tissue>
    </source>
</reference>
<proteinExistence type="predicted"/>
<evidence type="ECO:0000256" key="1">
    <source>
        <dbReference type="SAM" id="MobiDB-lite"/>
    </source>
</evidence>
<sequence length="153" mass="16731">MKAKIIVSFLALYLAIGNAAILPQTAAKYLEGPSTRTKIIGPDGSFIDAYAPGGKILLDGHAGPVLQEAPVVLAQPAQFFIPAAQEERLILHPDTHQRVELREPVPVTEDNSNETAGTTELYPTTERIDLSGTYVPDKLEKRFDDGSYRPEHH</sequence>
<comment type="caution">
    <text evidence="3">The sequence shown here is derived from an EMBL/GenBank/DDBJ whole genome shotgun (WGS) entry which is preliminary data.</text>
</comment>
<feature type="chain" id="PRO_5044885858" evidence="2">
    <location>
        <begin position="20"/>
        <end position="153"/>
    </location>
</feature>
<dbReference type="AlphaFoldDB" id="A0ABD1F7D5"/>
<organism evidence="3 4">
    <name type="scientific">Hypothenemus hampei</name>
    <name type="common">Coffee berry borer</name>
    <dbReference type="NCBI Taxonomy" id="57062"/>
    <lineage>
        <taxon>Eukaryota</taxon>
        <taxon>Metazoa</taxon>
        <taxon>Ecdysozoa</taxon>
        <taxon>Arthropoda</taxon>
        <taxon>Hexapoda</taxon>
        <taxon>Insecta</taxon>
        <taxon>Pterygota</taxon>
        <taxon>Neoptera</taxon>
        <taxon>Endopterygota</taxon>
        <taxon>Coleoptera</taxon>
        <taxon>Polyphaga</taxon>
        <taxon>Cucujiformia</taxon>
        <taxon>Curculionidae</taxon>
        <taxon>Scolytinae</taxon>
        <taxon>Hypothenemus</taxon>
    </lineage>
</organism>
<dbReference type="EMBL" id="JBDJPC010000002">
    <property type="protein sequence ID" value="KAL1513498.1"/>
    <property type="molecule type" value="Genomic_DNA"/>
</dbReference>
<name>A0ABD1F7D5_HYPHA</name>
<evidence type="ECO:0000256" key="2">
    <source>
        <dbReference type="SAM" id="SignalP"/>
    </source>
</evidence>
<feature type="signal peptide" evidence="2">
    <location>
        <begin position="1"/>
        <end position="19"/>
    </location>
</feature>
<feature type="compositionally biased region" description="Polar residues" evidence="1">
    <location>
        <begin position="109"/>
        <end position="122"/>
    </location>
</feature>
<accession>A0ABD1F7D5</accession>
<evidence type="ECO:0000313" key="4">
    <source>
        <dbReference type="Proteomes" id="UP001566132"/>
    </source>
</evidence>
<keyword evidence="2" id="KW-0732">Signal</keyword>
<protein>
    <submittedName>
        <fullName evidence="3">Uncharacterized protein</fullName>
    </submittedName>
</protein>
<gene>
    <name evidence="3" type="ORF">ABEB36_002902</name>
</gene>
<evidence type="ECO:0000313" key="3">
    <source>
        <dbReference type="EMBL" id="KAL1513498.1"/>
    </source>
</evidence>
<feature type="region of interest" description="Disordered" evidence="1">
    <location>
        <begin position="102"/>
        <end position="129"/>
    </location>
</feature>